<accession>A0AAV0XVV0</accession>
<evidence type="ECO:0000313" key="3">
    <source>
        <dbReference type="Proteomes" id="UP001160148"/>
    </source>
</evidence>
<dbReference type="PANTHER" id="PTHR45749">
    <property type="match status" value="1"/>
</dbReference>
<dbReference type="Proteomes" id="UP001160148">
    <property type="component" value="Unassembled WGS sequence"/>
</dbReference>
<protein>
    <recommendedName>
        <fullName evidence="1">TTF-type domain-containing protein</fullName>
    </recommendedName>
</protein>
<dbReference type="AlphaFoldDB" id="A0AAV0XVV0"/>
<proteinExistence type="predicted"/>
<feature type="domain" description="TTF-type" evidence="1">
    <location>
        <begin position="112"/>
        <end position="200"/>
    </location>
</feature>
<keyword evidence="3" id="KW-1185">Reference proteome</keyword>
<dbReference type="InterPro" id="IPR025398">
    <property type="entry name" value="DUF4371"/>
</dbReference>
<dbReference type="InterPro" id="IPR006580">
    <property type="entry name" value="Znf_TTF"/>
</dbReference>
<dbReference type="GO" id="GO:0046983">
    <property type="term" value="F:protein dimerization activity"/>
    <property type="evidence" value="ECO:0007669"/>
    <property type="project" value="InterPro"/>
</dbReference>
<dbReference type="SUPFAM" id="SSF53098">
    <property type="entry name" value="Ribonuclease H-like"/>
    <property type="match status" value="1"/>
</dbReference>
<dbReference type="Pfam" id="PF05699">
    <property type="entry name" value="Dimer_Tnp_hAT"/>
    <property type="match status" value="1"/>
</dbReference>
<dbReference type="SMART" id="SM00597">
    <property type="entry name" value="ZnF_TTF"/>
    <property type="match status" value="1"/>
</dbReference>
<dbReference type="Pfam" id="PF14291">
    <property type="entry name" value="DUF4371"/>
    <property type="match status" value="1"/>
</dbReference>
<dbReference type="PANTHER" id="PTHR45749:SF37">
    <property type="entry name" value="OS05G0311600 PROTEIN"/>
    <property type="match status" value="1"/>
</dbReference>
<comment type="caution">
    <text evidence="2">The sequence shown here is derived from an EMBL/GenBank/DDBJ whole genome shotgun (WGS) entry which is preliminary data.</text>
</comment>
<dbReference type="InterPro" id="IPR012337">
    <property type="entry name" value="RNaseH-like_sf"/>
</dbReference>
<organism evidence="2 3">
    <name type="scientific">Macrosiphum euphorbiae</name>
    <name type="common">potato aphid</name>
    <dbReference type="NCBI Taxonomy" id="13131"/>
    <lineage>
        <taxon>Eukaryota</taxon>
        <taxon>Metazoa</taxon>
        <taxon>Ecdysozoa</taxon>
        <taxon>Arthropoda</taxon>
        <taxon>Hexapoda</taxon>
        <taxon>Insecta</taxon>
        <taxon>Pterygota</taxon>
        <taxon>Neoptera</taxon>
        <taxon>Paraneoptera</taxon>
        <taxon>Hemiptera</taxon>
        <taxon>Sternorrhyncha</taxon>
        <taxon>Aphidomorpha</taxon>
        <taxon>Aphidoidea</taxon>
        <taxon>Aphididae</taxon>
        <taxon>Macrosiphini</taxon>
        <taxon>Macrosiphum</taxon>
    </lineage>
</organism>
<dbReference type="EMBL" id="CARXXK010001059">
    <property type="protein sequence ID" value="CAI6372655.1"/>
    <property type="molecule type" value="Genomic_DNA"/>
</dbReference>
<reference evidence="2 3" key="1">
    <citation type="submission" date="2023-01" db="EMBL/GenBank/DDBJ databases">
        <authorList>
            <person name="Whitehead M."/>
        </authorList>
    </citation>
    <scope>NUCLEOTIDE SEQUENCE [LARGE SCALE GENOMIC DNA]</scope>
</reference>
<evidence type="ECO:0000313" key="2">
    <source>
        <dbReference type="EMBL" id="CAI6372655.1"/>
    </source>
</evidence>
<sequence length="801" mass="91789">MFGIFNIKKSKTSEDDTQKNISINTTSSSQQVITKSNLNVLINANDSDPDDPNSFNISQNNTDELNDTSNILNYYLKHSDTQANIVKDLGDLSTGPAQPILPAYPMTVFGRQNRSFNAKYYNEFKWIEYSIERNAVFCFCCRIFGCSSTDHVFTKSGFTNWIRLGTKFSKHSKLNAHAATQTHLINLAKMDGHNSSKITGNILCQVSNAHKDFVLKNRSYLKTLIDILLYLGRQGIAFRGNIENKDSLNRGNYLEACKLMCEHNPQFKQVFNGEINYTSPLLQNELIGICAENVRSMIVTEVKNAGSFSVMCDEARCHKQEQMSLCIRYANKFEVFERFLGFINVSESQNAVSLVTAMLLYLKVLKIDDIPIIAQSYDGANVMSGSKKGVQTLLREHYPDAIYIHCMAHRLNLVVIDMCKHVKYSKTVFNTLEAIYVHFSTPKKNKKLQDVQKKLKMNKLTLSAISDTRWVCRHKNCKAVIESFSSIVEVLEHEVEEDNDGDVSRAIGILATIQKTEFVVNLHVMHFALGIINVLSNKLQNKMETLGHAASTIVGVIGTFEENRNSECFSDLWQLIEEFSDKQNIKLELPNKNLKRKRKEPDLLRDYCLSTTTGAEDNLNLIETAKDYWMSHAYFPVIDAIINDMKTRFSVESLKMAKSIDTFLDLQYDKDSYFVNHYKILLKIEEDDLKCELKVAKKVYENQKVNNSKKHNEQLKSVISYDTYPNIYKLMHVALAIPISSATCERSFSSMRRINTYLRSNMEQDRFTDLSIINIERELSNQIDNEQILNKFSEKERRMQL</sequence>
<evidence type="ECO:0000259" key="1">
    <source>
        <dbReference type="SMART" id="SM00597"/>
    </source>
</evidence>
<dbReference type="InterPro" id="IPR008906">
    <property type="entry name" value="HATC_C_dom"/>
</dbReference>
<gene>
    <name evidence="2" type="ORF">MEUPH1_LOCUS26499</name>
</gene>
<name>A0AAV0XVV0_9HEMI</name>